<accession>A0A0A9A164</accession>
<proteinExistence type="predicted"/>
<name>A0A0A9A164_ARUDO</name>
<dbReference type="AlphaFoldDB" id="A0A0A9A164"/>
<organism evidence="1">
    <name type="scientific">Arundo donax</name>
    <name type="common">Giant reed</name>
    <name type="synonym">Donax arundinaceus</name>
    <dbReference type="NCBI Taxonomy" id="35708"/>
    <lineage>
        <taxon>Eukaryota</taxon>
        <taxon>Viridiplantae</taxon>
        <taxon>Streptophyta</taxon>
        <taxon>Embryophyta</taxon>
        <taxon>Tracheophyta</taxon>
        <taxon>Spermatophyta</taxon>
        <taxon>Magnoliopsida</taxon>
        <taxon>Liliopsida</taxon>
        <taxon>Poales</taxon>
        <taxon>Poaceae</taxon>
        <taxon>PACMAD clade</taxon>
        <taxon>Arundinoideae</taxon>
        <taxon>Arundineae</taxon>
        <taxon>Arundo</taxon>
    </lineage>
</organism>
<reference evidence="1" key="1">
    <citation type="submission" date="2014-09" db="EMBL/GenBank/DDBJ databases">
        <authorList>
            <person name="Magalhaes I.L.F."/>
            <person name="Oliveira U."/>
            <person name="Santos F.R."/>
            <person name="Vidigal T.H.D.A."/>
            <person name="Brescovit A.D."/>
            <person name="Santos A.J."/>
        </authorList>
    </citation>
    <scope>NUCLEOTIDE SEQUENCE</scope>
    <source>
        <tissue evidence="1">Shoot tissue taken approximately 20 cm above the soil surface</tissue>
    </source>
</reference>
<evidence type="ECO:0000313" key="1">
    <source>
        <dbReference type="EMBL" id="JAD42745.1"/>
    </source>
</evidence>
<sequence>MGPLPRAHGGDQLELR</sequence>
<reference evidence="1" key="2">
    <citation type="journal article" date="2015" name="Data Brief">
        <title>Shoot transcriptome of the giant reed, Arundo donax.</title>
        <authorList>
            <person name="Barrero R.A."/>
            <person name="Guerrero F.D."/>
            <person name="Moolhuijzen P."/>
            <person name="Goolsby J.A."/>
            <person name="Tidwell J."/>
            <person name="Bellgard S.E."/>
            <person name="Bellgard M.I."/>
        </authorList>
    </citation>
    <scope>NUCLEOTIDE SEQUENCE</scope>
    <source>
        <tissue evidence="1">Shoot tissue taken approximately 20 cm above the soil surface</tissue>
    </source>
</reference>
<protein>
    <submittedName>
        <fullName evidence="1">Uncharacterized protein</fullName>
    </submittedName>
</protein>
<dbReference type="EMBL" id="GBRH01255150">
    <property type="protein sequence ID" value="JAD42745.1"/>
    <property type="molecule type" value="Transcribed_RNA"/>
</dbReference>